<reference evidence="2 3" key="1">
    <citation type="submission" date="2018-09" db="EMBL/GenBank/DDBJ databases">
        <title>Genome Sequence of Paenibacillus lautus Strain E7593-69, Azo Dye-Degrading Bacteria, Isolated from Commercial Tattoo Inks.</title>
        <authorList>
            <person name="Nho S.W."/>
            <person name="Kim S.-J."/>
            <person name="Kweon O."/>
            <person name="Cerniglia C.E."/>
        </authorList>
    </citation>
    <scope>NUCLEOTIDE SEQUENCE [LARGE SCALE GENOMIC DNA]</scope>
    <source>
        <strain evidence="2 3">E7593-69</strain>
    </source>
</reference>
<sequence>MSIKRVTPTELVWVNQQYERIGFQPSTLDHEVIAIVMSQDHFAGVGRLVKLNEHEAELGGIYILDKFRGQSLAHEVVSFLVEESKRLGLKTVYCIPFEELQHFYKKFGFHEFDISAPAVDSKILTKYHWCLETYDKNVLLLKLSHD</sequence>
<dbReference type="GO" id="GO:0016747">
    <property type="term" value="F:acyltransferase activity, transferring groups other than amino-acyl groups"/>
    <property type="evidence" value="ECO:0007669"/>
    <property type="project" value="InterPro"/>
</dbReference>
<dbReference type="AlphaFoldDB" id="A0A385TMP4"/>
<evidence type="ECO:0000259" key="1">
    <source>
        <dbReference type="PROSITE" id="PS51186"/>
    </source>
</evidence>
<keyword evidence="3" id="KW-1185">Reference proteome</keyword>
<dbReference type="KEGG" id="plw:D5F53_03685"/>
<organism evidence="2 3">
    <name type="scientific">Paenibacillus lautus</name>
    <name type="common">Bacillus lautus</name>
    <dbReference type="NCBI Taxonomy" id="1401"/>
    <lineage>
        <taxon>Bacteria</taxon>
        <taxon>Bacillati</taxon>
        <taxon>Bacillota</taxon>
        <taxon>Bacilli</taxon>
        <taxon>Bacillales</taxon>
        <taxon>Paenibacillaceae</taxon>
        <taxon>Paenibacillus</taxon>
    </lineage>
</organism>
<dbReference type="CDD" id="cd04301">
    <property type="entry name" value="NAT_SF"/>
    <property type="match status" value="1"/>
</dbReference>
<protein>
    <submittedName>
        <fullName evidence="2">GNAT family N-acetyltransferase</fullName>
    </submittedName>
</protein>
<accession>A0A385TMP4</accession>
<name>A0A385TMP4_PAELA</name>
<dbReference type="Gene3D" id="3.40.630.30">
    <property type="match status" value="1"/>
</dbReference>
<dbReference type="InterPro" id="IPR016181">
    <property type="entry name" value="Acyl_CoA_acyltransferase"/>
</dbReference>
<dbReference type="RefSeq" id="WP_119846582.1">
    <property type="nucleotide sequence ID" value="NZ_CP032412.1"/>
</dbReference>
<dbReference type="Proteomes" id="UP000266552">
    <property type="component" value="Chromosome"/>
</dbReference>
<dbReference type="Pfam" id="PF00583">
    <property type="entry name" value="Acetyltransf_1"/>
    <property type="match status" value="1"/>
</dbReference>
<proteinExistence type="predicted"/>
<keyword evidence="2" id="KW-0808">Transferase</keyword>
<dbReference type="PROSITE" id="PS51186">
    <property type="entry name" value="GNAT"/>
    <property type="match status" value="1"/>
</dbReference>
<evidence type="ECO:0000313" key="3">
    <source>
        <dbReference type="Proteomes" id="UP000266552"/>
    </source>
</evidence>
<dbReference type="SUPFAM" id="SSF55729">
    <property type="entry name" value="Acyl-CoA N-acyltransferases (Nat)"/>
    <property type="match status" value="1"/>
</dbReference>
<dbReference type="EMBL" id="CP032412">
    <property type="protein sequence ID" value="AYB42435.1"/>
    <property type="molecule type" value="Genomic_DNA"/>
</dbReference>
<gene>
    <name evidence="2" type="ORF">D5F53_03685</name>
</gene>
<feature type="domain" description="N-acetyltransferase" evidence="1">
    <location>
        <begin position="1"/>
        <end position="146"/>
    </location>
</feature>
<evidence type="ECO:0000313" key="2">
    <source>
        <dbReference type="EMBL" id="AYB42435.1"/>
    </source>
</evidence>
<dbReference type="InterPro" id="IPR000182">
    <property type="entry name" value="GNAT_dom"/>
</dbReference>